<dbReference type="PROSITE" id="PS00769">
    <property type="entry name" value="TRANSTHYRETIN_2"/>
    <property type="match status" value="1"/>
</dbReference>
<dbReference type="Proteomes" id="UP000027318">
    <property type="component" value="Unassembled WGS sequence"/>
</dbReference>
<dbReference type="Pfam" id="PF09349">
    <property type="entry name" value="OHCU_decarbox"/>
    <property type="match status" value="1"/>
</dbReference>
<dbReference type="InterPro" id="IPR018020">
    <property type="entry name" value="OHCU_decarboxylase"/>
</dbReference>
<dbReference type="InterPro" id="IPR023418">
    <property type="entry name" value="Thyroxine_BS"/>
</dbReference>
<dbReference type="InterPro" id="IPR036778">
    <property type="entry name" value="OHCU_decarboxylase_sf"/>
</dbReference>
<feature type="binding site" evidence="11">
    <location>
        <position position="281"/>
    </location>
    <ligand>
        <name>substrate</name>
    </ligand>
</feature>
<sequence>MTLNEFNQLDTPSARYQLRQCCVSDAWIEAMLAARPFTTAAQLFSTAEHIWAALTQQDYLQAFEGHPKIGDVGSLRAKYADSKALAAGEQASVNHADEATLQALAAGNQAYEERFGFIFIVCATGKSAAEMLALLQARLENDRNTEIQLAAAEQQKITQIRLAKLLQDTVMPRISSHILDTTLGKPAAGIRVQLFKCQPDQSWIMLNEETTNTDGRIANLLKDTQPLENTRYRLRFHLQDYFVQQQQPCFYPQVEIECQLDAEAAHYHIPLLVSPFGYSTYRGS</sequence>
<evidence type="ECO:0000256" key="10">
    <source>
        <dbReference type="ARBA" id="ARBA00023239"/>
    </source>
</evidence>
<dbReference type="EC" id="4.1.1.97" evidence="4"/>
<comment type="caution">
    <text evidence="14">The sequence shown here is derived from an EMBL/GenBank/DDBJ whole genome shotgun (WGS) entry which is preliminary data.</text>
</comment>
<dbReference type="GO" id="GO:0033971">
    <property type="term" value="F:hydroxyisourate hydrolase activity"/>
    <property type="evidence" value="ECO:0007669"/>
    <property type="project" value="UniProtKB-EC"/>
</dbReference>
<evidence type="ECO:0000256" key="7">
    <source>
        <dbReference type="ARBA" id="ARBA00022631"/>
    </source>
</evidence>
<dbReference type="NCBIfam" id="TIGR03180">
    <property type="entry name" value="UraD_2"/>
    <property type="match status" value="1"/>
</dbReference>
<evidence type="ECO:0000259" key="12">
    <source>
        <dbReference type="Pfam" id="PF00576"/>
    </source>
</evidence>
<comment type="catalytic activity">
    <reaction evidence="1">
        <text>5-hydroxyisourate + H2O = 5-hydroxy-2-oxo-4-ureido-2,5-dihydro-1H-imidazole-5-carboxylate + H(+)</text>
        <dbReference type="Rhea" id="RHEA:23736"/>
        <dbReference type="ChEBI" id="CHEBI:15377"/>
        <dbReference type="ChEBI" id="CHEBI:15378"/>
        <dbReference type="ChEBI" id="CHEBI:18072"/>
        <dbReference type="ChEBI" id="CHEBI:58639"/>
        <dbReference type="EC" id="3.5.2.17"/>
    </reaction>
</comment>
<evidence type="ECO:0000256" key="2">
    <source>
        <dbReference type="ARBA" id="ARBA00001163"/>
    </source>
</evidence>
<dbReference type="NCBIfam" id="NF010372">
    <property type="entry name" value="PRK13798.1"/>
    <property type="match status" value="1"/>
</dbReference>
<dbReference type="EMBL" id="JMSZ01000016">
    <property type="protein sequence ID" value="KDE40165.1"/>
    <property type="molecule type" value="Genomic_DNA"/>
</dbReference>
<reference evidence="14 15" key="1">
    <citation type="journal article" date="2005" name="Int. J. Syst. Evol. Microbiol.">
        <title>Nitrincola lacisaponensis gen. nov., sp. nov., a novel alkaliphilic bacterium isolated from an alkaline, saline lake.</title>
        <authorList>
            <person name="Dimitriu P.A."/>
            <person name="Shukla S.K."/>
            <person name="Conradt J."/>
            <person name="Marquez M.C."/>
            <person name="Ventosa A."/>
            <person name="Maglia A."/>
            <person name="Peyton B.M."/>
            <person name="Pinkart H.C."/>
            <person name="Mormile M.R."/>
        </authorList>
    </citation>
    <scope>NUCLEOTIDE SEQUENCE [LARGE SCALE GENOMIC DNA]</scope>
    <source>
        <strain evidence="14 15">4CA</strain>
    </source>
</reference>
<evidence type="ECO:0000259" key="13">
    <source>
        <dbReference type="Pfam" id="PF09349"/>
    </source>
</evidence>
<dbReference type="InterPro" id="IPR023419">
    <property type="entry name" value="Transthyretin_CS"/>
</dbReference>
<keyword evidence="8" id="KW-0210">Decarboxylase</keyword>
<dbReference type="GO" id="GO:0006144">
    <property type="term" value="P:purine nucleobase metabolic process"/>
    <property type="evidence" value="ECO:0007669"/>
    <property type="project" value="UniProtKB-KW"/>
</dbReference>
<dbReference type="InterPro" id="IPR000895">
    <property type="entry name" value="Transthyretin/HIU_hydrolase"/>
</dbReference>
<proteinExistence type="predicted"/>
<evidence type="ECO:0000256" key="4">
    <source>
        <dbReference type="ARBA" id="ARBA00012257"/>
    </source>
</evidence>
<dbReference type="PRINTS" id="PR00189">
    <property type="entry name" value="TRNSTHYRETIN"/>
</dbReference>
<comment type="catalytic activity">
    <reaction evidence="2">
        <text>5-hydroxy-2-oxo-4-ureido-2,5-dihydro-1H-imidazole-5-carboxylate + H(+) = (S)-allantoin + CO2</text>
        <dbReference type="Rhea" id="RHEA:26301"/>
        <dbReference type="ChEBI" id="CHEBI:15378"/>
        <dbReference type="ChEBI" id="CHEBI:15678"/>
        <dbReference type="ChEBI" id="CHEBI:16526"/>
        <dbReference type="ChEBI" id="CHEBI:58639"/>
        <dbReference type="EC" id="4.1.1.97"/>
    </reaction>
</comment>
<dbReference type="InterPro" id="IPR036817">
    <property type="entry name" value="Transthyretin/HIU_hydrolase_sf"/>
</dbReference>
<evidence type="ECO:0000313" key="15">
    <source>
        <dbReference type="Proteomes" id="UP000027318"/>
    </source>
</evidence>
<dbReference type="SUPFAM" id="SSF158694">
    <property type="entry name" value="UraD-Like"/>
    <property type="match status" value="1"/>
</dbReference>
<name>A0A063Y4U4_9GAMM</name>
<dbReference type="AlphaFoldDB" id="A0A063Y4U4"/>
<evidence type="ECO:0000256" key="8">
    <source>
        <dbReference type="ARBA" id="ARBA00022793"/>
    </source>
</evidence>
<dbReference type="PROSITE" id="PS00768">
    <property type="entry name" value="TRANSTHYRETIN_1"/>
    <property type="match status" value="1"/>
</dbReference>
<dbReference type="PANTHER" id="PTHR43466">
    <property type="entry name" value="2-OXO-4-HYDROXY-4-CARBOXY-5-UREIDOIMIDAZOLINE DECARBOXYLASE-RELATED"/>
    <property type="match status" value="1"/>
</dbReference>
<dbReference type="SUPFAM" id="SSF49472">
    <property type="entry name" value="Transthyretin (synonym: prealbumin)"/>
    <property type="match status" value="1"/>
</dbReference>
<dbReference type="GO" id="GO:0019628">
    <property type="term" value="P:urate catabolic process"/>
    <property type="evidence" value="ECO:0007669"/>
    <property type="project" value="TreeGrafter"/>
</dbReference>
<dbReference type="Gene3D" id="2.60.40.180">
    <property type="entry name" value="Transthyretin/hydroxyisourate hydrolase domain"/>
    <property type="match status" value="1"/>
</dbReference>
<evidence type="ECO:0000256" key="11">
    <source>
        <dbReference type="PIRSR" id="PIRSR600895-51"/>
    </source>
</evidence>
<feature type="binding site" evidence="11">
    <location>
        <position position="177"/>
    </location>
    <ligand>
        <name>substrate</name>
    </ligand>
</feature>
<dbReference type="EC" id="3.5.2.17" evidence="5"/>
<dbReference type="InterPro" id="IPR014306">
    <property type="entry name" value="Hydroxyisourate_hydrolase"/>
</dbReference>
<comment type="pathway">
    <text evidence="3">Purine metabolism; urate degradation; (S)-allantoin from urate: step 3/3.</text>
</comment>
<gene>
    <name evidence="14" type="ORF">ADINL_0757</name>
</gene>
<dbReference type="Gene3D" id="1.10.3330.10">
    <property type="entry name" value="Oxo-4-hydroxy-4-carboxy-5-ureidoimidazoline decarboxylase"/>
    <property type="match status" value="1"/>
</dbReference>
<dbReference type="CDD" id="cd05822">
    <property type="entry name" value="TLP_HIUase"/>
    <property type="match status" value="1"/>
</dbReference>
<dbReference type="Pfam" id="PF00576">
    <property type="entry name" value="Transthyretin"/>
    <property type="match status" value="1"/>
</dbReference>
<accession>A0A063Y4U4</accession>
<feature type="domain" description="Oxo-4-hydroxy-4-carboxy-5-ureidoimidazoline decarboxylase" evidence="13">
    <location>
        <begin position="7"/>
        <end position="163"/>
    </location>
</feature>
<feature type="domain" description="Transthyretin/hydroxyisourate hydrolase" evidence="12">
    <location>
        <begin position="174"/>
        <end position="283"/>
    </location>
</feature>
<keyword evidence="10" id="KW-0456">Lyase</keyword>
<dbReference type="InterPro" id="IPR017595">
    <property type="entry name" value="OHCU_decarboxylase-2"/>
</dbReference>
<evidence type="ECO:0000256" key="5">
    <source>
        <dbReference type="ARBA" id="ARBA00012609"/>
    </source>
</evidence>
<dbReference type="RefSeq" id="WP_084154385.1">
    <property type="nucleotide sequence ID" value="NZ_JMSZ01000016.1"/>
</dbReference>
<keyword evidence="7" id="KW-0659">Purine metabolism</keyword>
<dbReference type="STRING" id="267850.ADINL_0757"/>
<evidence type="ECO:0000256" key="6">
    <source>
        <dbReference type="ARBA" id="ARBA00017539"/>
    </source>
</evidence>
<dbReference type="PANTHER" id="PTHR43466:SF1">
    <property type="entry name" value="2-OXO-4-HYDROXY-4-CARBOXY-5-UREIDOIMIDAZOLINE DECARBOXYLASE-RELATED"/>
    <property type="match status" value="1"/>
</dbReference>
<keyword evidence="9" id="KW-0378">Hydrolase</keyword>
<evidence type="ECO:0000313" key="14">
    <source>
        <dbReference type="EMBL" id="KDE40165.1"/>
    </source>
</evidence>
<evidence type="ECO:0000256" key="3">
    <source>
        <dbReference type="ARBA" id="ARBA00004754"/>
    </source>
</evidence>
<protein>
    <recommendedName>
        <fullName evidence="6">5-hydroxyisourate hydrolase</fullName>
        <ecNumber evidence="5">3.5.2.17</ecNumber>
        <ecNumber evidence="4">4.1.1.97</ecNumber>
    </recommendedName>
</protein>
<dbReference type="GO" id="GO:0051997">
    <property type="term" value="F:2-oxo-4-hydroxy-4-carboxy-5-ureidoimidazoline decarboxylase activity"/>
    <property type="evidence" value="ECO:0007669"/>
    <property type="project" value="UniProtKB-EC"/>
</dbReference>
<evidence type="ECO:0000256" key="1">
    <source>
        <dbReference type="ARBA" id="ARBA00001043"/>
    </source>
</evidence>
<organism evidence="14 15">
    <name type="scientific">Nitrincola lacisaponensis</name>
    <dbReference type="NCBI Taxonomy" id="267850"/>
    <lineage>
        <taxon>Bacteria</taxon>
        <taxon>Pseudomonadati</taxon>
        <taxon>Pseudomonadota</taxon>
        <taxon>Gammaproteobacteria</taxon>
        <taxon>Oceanospirillales</taxon>
        <taxon>Oceanospirillaceae</taxon>
        <taxon>Nitrincola</taxon>
    </lineage>
</organism>
<dbReference type="InterPro" id="IPR023416">
    <property type="entry name" value="Transthyretin/HIU_hydrolase_d"/>
</dbReference>
<dbReference type="OrthoDB" id="9800909at2"/>
<evidence type="ECO:0000256" key="9">
    <source>
        <dbReference type="ARBA" id="ARBA00022801"/>
    </source>
</evidence>
<dbReference type="PATRIC" id="fig|267850.7.peg.751"/>
<dbReference type="NCBIfam" id="TIGR02962">
    <property type="entry name" value="hdxy_isourate"/>
    <property type="match status" value="1"/>
</dbReference>
<keyword evidence="15" id="KW-1185">Reference proteome</keyword>
<feature type="binding site" evidence="11">
    <location>
        <position position="216"/>
    </location>
    <ligand>
        <name>substrate</name>
    </ligand>
</feature>